<reference evidence="3 4" key="1">
    <citation type="submission" date="2023-11" db="EMBL/GenBank/DDBJ databases">
        <title>Paucibacter sp. nov., isolated from fresh soil in Korea.</title>
        <authorList>
            <person name="Le N.T.T."/>
        </authorList>
    </citation>
    <scope>NUCLEOTIDE SEQUENCE [LARGE SCALE GENOMIC DNA]</scope>
    <source>
        <strain evidence="3 4">R3-3</strain>
    </source>
</reference>
<evidence type="ECO:0000256" key="1">
    <source>
        <dbReference type="SAM" id="MobiDB-lite"/>
    </source>
</evidence>
<dbReference type="Proteomes" id="UP001285263">
    <property type="component" value="Unassembled WGS sequence"/>
</dbReference>
<gene>
    <name evidence="3" type="ORF">SNE35_23210</name>
</gene>
<organism evidence="3 4">
    <name type="scientific">Roseateles agri</name>
    <dbReference type="NCBI Taxonomy" id="3098619"/>
    <lineage>
        <taxon>Bacteria</taxon>
        <taxon>Pseudomonadati</taxon>
        <taxon>Pseudomonadota</taxon>
        <taxon>Betaproteobacteria</taxon>
        <taxon>Burkholderiales</taxon>
        <taxon>Sphaerotilaceae</taxon>
        <taxon>Roseateles</taxon>
    </lineage>
</organism>
<keyword evidence="3" id="KW-0969">Cilium</keyword>
<sequence>MKTLTMTPTEPTSVAALPGAATAPAAAATGNASADPLAALLSFAEQMLANQQPVPAAPAEPQAPVAAEVDAAPETTDQPADLAGTLPQALAVALQMQPPAAVPHKAAADDEHEHEQAASPAVVLPAAAPIPVLVSVAAPAPVAQDLAPDVAARTASAPASTTAQVIEAKPFVPDAGVDAKPAAKDDDGAAAPALPVLAGNNATVSTDTKFSLPQAAPVLRLPHGDAQQWQSPLMQALGDRIQLQLATKSDTATIRLEPPQMGRVDIAIRQDATGSLQVNLSATHGEVVHQLQQISEGMRWNLAQQRQGGEVVVQVSASAPDTGAASTGRDGSAPRQPWQQRDEDSQRPGRALAASDESTSSFALS</sequence>
<keyword evidence="4" id="KW-1185">Reference proteome</keyword>
<name>A0ABU5DQV7_9BURK</name>
<feature type="region of interest" description="Disordered" evidence="1">
    <location>
        <begin position="52"/>
        <end position="71"/>
    </location>
</feature>
<dbReference type="Pfam" id="PF02120">
    <property type="entry name" value="Flg_hook"/>
    <property type="match status" value="1"/>
</dbReference>
<evidence type="ECO:0000313" key="3">
    <source>
        <dbReference type="EMBL" id="MDY0747432.1"/>
    </source>
</evidence>
<accession>A0ABU5DQV7</accession>
<feature type="region of interest" description="Disordered" evidence="1">
    <location>
        <begin position="317"/>
        <end position="365"/>
    </location>
</feature>
<evidence type="ECO:0000313" key="4">
    <source>
        <dbReference type="Proteomes" id="UP001285263"/>
    </source>
</evidence>
<keyword evidence="3" id="KW-0282">Flagellum</keyword>
<proteinExistence type="predicted"/>
<dbReference type="RefSeq" id="WP_320425402.1">
    <property type="nucleotide sequence ID" value="NZ_JAXCLA010000008.1"/>
</dbReference>
<feature type="domain" description="Flagellar hook-length control protein-like C-terminal" evidence="2">
    <location>
        <begin position="239"/>
        <end position="308"/>
    </location>
</feature>
<comment type="caution">
    <text evidence="3">The sequence shown here is derived from an EMBL/GenBank/DDBJ whole genome shotgun (WGS) entry which is preliminary data.</text>
</comment>
<feature type="compositionally biased region" description="Polar residues" evidence="1">
    <location>
        <begin position="1"/>
        <end position="12"/>
    </location>
</feature>
<feature type="region of interest" description="Disordered" evidence="1">
    <location>
        <begin position="1"/>
        <end position="31"/>
    </location>
</feature>
<dbReference type="Gene3D" id="3.30.750.140">
    <property type="match status" value="1"/>
</dbReference>
<feature type="compositionally biased region" description="Polar residues" evidence="1">
    <location>
        <begin position="356"/>
        <end position="365"/>
    </location>
</feature>
<evidence type="ECO:0000259" key="2">
    <source>
        <dbReference type="Pfam" id="PF02120"/>
    </source>
</evidence>
<dbReference type="EMBL" id="JAXCLA010000008">
    <property type="protein sequence ID" value="MDY0747432.1"/>
    <property type="molecule type" value="Genomic_DNA"/>
</dbReference>
<dbReference type="InterPro" id="IPR021136">
    <property type="entry name" value="Flagellar_hook_control-like_C"/>
</dbReference>
<protein>
    <submittedName>
        <fullName evidence="3">Flagellar hook-length control protein FliK</fullName>
    </submittedName>
</protein>
<dbReference type="InterPro" id="IPR038610">
    <property type="entry name" value="FliK-like_C_sf"/>
</dbReference>
<dbReference type="CDD" id="cd17470">
    <property type="entry name" value="T3SS_Flik_C"/>
    <property type="match status" value="1"/>
</dbReference>
<keyword evidence="3" id="KW-0966">Cell projection</keyword>
<feature type="compositionally biased region" description="Low complexity" evidence="1">
    <location>
        <begin position="15"/>
        <end position="31"/>
    </location>
</feature>